<organism evidence="3 4">
    <name type="scientific">Larkinella bovis</name>
    <dbReference type="NCBI Taxonomy" id="683041"/>
    <lineage>
        <taxon>Bacteria</taxon>
        <taxon>Pseudomonadati</taxon>
        <taxon>Bacteroidota</taxon>
        <taxon>Cytophagia</taxon>
        <taxon>Cytophagales</taxon>
        <taxon>Spirosomataceae</taxon>
        <taxon>Larkinella</taxon>
    </lineage>
</organism>
<evidence type="ECO:0000256" key="1">
    <source>
        <dbReference type="SAM" id="SignalP"/>
    </source>
</evidence>
<comment type="caution">
    <text evidence="3">The sequence shown here is derived from an EMBL/GenBank/DDBJ whole genome shotgun (WGS) entry which is preliminary data.</text>
</comment>
<dbReference type="InterPro" id="IPR036514">
    <property type="entry name" value="SGNH_hydro_sf"/>
</dbReference>
<gene>
    <name evidence="3" type="ORF">ACFPMF_08330</name>
</gene>
<reference evidence="4" key="1">
    <citation type="journal article" date="2019" name="Int. J. Syst. Evol. Microbiol.">
        <title>The Global Catalogue of Microorganisms (GCM) 10K type strain sequencing project: providing services to taxonomists for standard genome sequencing and annotation.</title>
        <authorList>
            <consortium name="The Broad Institute Genomics Platform"/>
            <consortium name="The Broad Institute Genome Sequencing Center for Infectious Disease"/>
            <person name="Wu L."/>
            <person name="Ma J."/>
        </authorList>
    </citation>
    <scope>NUCLEOTIDE SEQUENCE [LARGE SCALE GENOMIC DNA]</scope>
    <source>
        <strain evidence="4">CCUG 55250</strain>
    </source>
</reference>
<dbReference type="Pfam" id="PF13472">
    <property type="entry name" value="Lipase_GDSL_2"/>
    <property type="match status" value="1"/>
</dbReference>
<keyword evidence="1" id="KW-0732">Signal</keyword>
<dbReference type="PANTHER" id="PTHR14209">
    <property type="entry name" value="ISOAMYL ACETATE-HYDROLYZING ESTERASE 1"/>
    <property type="match status" value="1"/>
</dbReference>
<dbReference type="EMBL" id="JBHSMA010000002">
    <property type="protein sequence ID" value="MFC5409308.1"/>
    <property type="molecule type" value="Genomic_DNA"/>
</dbReference>
<dbReference type="Proteomes" id="UP001596106">
    <property type="component" value="Unassembled WGS sequence"/>
</dbReference>
<name>A0ABW0I9W8_9BACT</name>
<dbReference type="InterPro" id="IPR013830">
    <property type="entry name" value="SGNH_hydro"/>
</dbReference>
<feature type="domain" description="SGNH hydrolase-type esterase" evidence="2">
    <location>
        <begin position="52"/>
        <end position="229"/>
    </location>
</feature>
<sequence length="413" mass="45893">MRKFKVPATLGSMLVVFLLLPLGLAVAQNKPSSASEAPDARFELKKDDRVVFLGNSLFENDFQYGYLELALTTRFPDRDVTFRNLGWVGDNVFGEARSTFTNPPTPYEHLLNQLTKAQPTVVFLAYGGVESEGGEAGLPRFREGLTKLMDKIDQLGARTILLSPIPVIAGDSAQTITRRNAMLEVYAADMAKTARERGKRFIDVFKPIQEVSKTLAITDDGVHLNETGYYYLTTALEKGLGLPPQGGVITINVSKTGPEASAPAKLLKADDLTFTLDESFLPLPLPQPNQQTVPDVRTLKITGLKKGFYALTADGSELISASAKQWAEGVPLRHGASYDQARALRHLIVKKNELFFFQYRPLNETYITGFRNYEQGRHVKGLEEQNILIKWLEGQIALNRTPKSKVYQLTLLK</sequence>
<dbReference type="InterPro" id="IPR045136">
    <property type="entry name" value="Iah1-like"/>
</dbReference>
<dbReference type="Gene3D" id="3.40.50.1110">
    <property type="entry name" value="SGNH hydrolase"/>
    <property type="match status" value="1"/>
</dbReference>
<dbReference type="RefSeq" id="WP_379843051.1">
    <property type="nucleotide sequence ID" value="NZ_JBHSMA010000002.1"/>
</dbReference>
<evidence type="ECO:0000313" key="3">
    <source>
        <dbReference type="EMBL" id="MFC5409308.1"/>
    </source>
</evidence>
<evidence type="ECO:0000313" key="4">
    <source>
        <dbReference type="Proteomes" id="UP001596106"/>
    </source>
</evidence>
<feature type="signal peptide" evidence="1">
    <location>
        <begin position="1"/>
        <end position="27"/>
    </location>
</feature>
<evidence type="ECO:0000259" key="2">
    <source>
        <dbReference type="Pfam" id="PF13472"/>
    </source>
</evidence>
<keyword evidence="4" id="KW-1185">Reference proteome</keyword>
<dbReference type="SUPFAM" id="SSF52266">
    <property type="entry name" value="SGNH hydrolase"/>
    <property type="match status" value="1"/>
</dbReference>
<protein>
    <submittedName>
        <fullName evidence="3">GDSL-type esterase/lipase family protein</fullName>
    </submittedName>
</protein>
<feature type="chain" id="PRO_5046046031" evidence="1">
    <location>
        <begin position="28"/>
        <end position="413"/>
    </location>
</feature>
<proteinExistence type="predicted"/>
<dbReference type="PANTHER" id="PTHR14209:SF19">
    <property type="entry name" value="ISOAMYL ACETATE-HYDROLYZING ESTERASE 1 HOMOLOG"/>
    <property type="match status" value="1"/>
</dbReference>
<accession>A0ABW0I9W8</accession>